<name>A0A813T9N8_9BILA</name>
<evidence type="ECO:0000256" key="3">
    <source>
        <dbReference type="ARBA" id="ARBA00022794"/>
    </source>
</evidence>
<dbReference type="InterPro" id="IPR011677">
    <property type="entry name" value="TCTN1-3_dom"/>
</dbReference>
<keyword evidence="10" id="KW-1185">Reference proteome</keyword>
<keyword evidence="3" id="KW-0970">Cilium biogenesis/degradation</keyword>
<evidence type="ECO:0000256" key="1">
    <source>
        <dbReference type="ARBA" id="ARBA00007633"/>
    </source>
</evidence>
<comment type="similarity">
    <text evidence="1">Belongs to the tectonic family.</text>
</comment>
<organism evidence="9 10">
    <name type="scientific">Brachionus calyciflorus</name>
    <dbReference type="NCBI Taxonomy" id="104777"/>
    <lineage>
        <taxon>Eukaryota</taxon>
        <taxon>Metazoa</taxon>
        <taxon>Spiralia</taxon>
        <taxon>Gnathifera</taxon>
        <taxon>Rotifera</taxon>
        <taxon>Eurotatoria</taxon>
        <taxon>Monogononta</taxon>
        <taxon>Pseudotrocha</taxon>
        <taxon>Ploima</taxon>
        <taxon>Brachionidae</taxon>
        <taxon>Brachionus</taxon>
    </lineage>
</organism>
<protein>
    <recommendedName>
        <fullName evidence="11">MULE transposase domain-containing protein</fullName>
    </recommendedName>
</protein>
<feature type="domain" description="MULE transposase" evidence="7">
    <location>
        <begin position="593"/>
        <end position="684"/>
    </location>
</feature>
<keyword evidence="2 5" id="KW-0732">Signal</keyword>
<feature type="domain" description="Tectonic-1-3 N-terminal" evidence="8">
    <location>
        <begin position="25"/>
        <end position="85"/>
    </location>
</feature>
<dbReference type="Pfam" id="PF25752">
    <property type="entry name" value="DUF1619_N"/>
    <property type="match status" value="1"/>
</dbReference>
<dbReference type="Pfam" id="PF07773">
    <property type="entry name" value="TCTN_DUF1619"/>
    <property type="match status" value="2"/>
</dbReference>
<dbReference type="Proteomes" id="UP000663879">
    <property type="component" value="Unassembled WGS sequence"/>
</dbReference>
<dbReference type="AlphaFoldDB" id="A0A813T9N8"/>
<dbReference type="Pfam" id="PF10551">
    <property type="entry name" value="MULE"/>
    <property type="match status" value="1"/>
</dbReference>
<feature type="domain" description="Tectonic-1-3" evidence="6">
    <location>
        <begin position="360"/>
        <end position="547"/>
    </location>
</feature>
<reference evidence="9" key="1">
    <citation type="submission" date="2021-02" db="EMBL/GenBank/DDBJ databases">
        <authorList>
            <person name="Nowell W R."/>
        </authorList>
    </citation>
    <scope>NUCLEOTIDE SEQUENCE</scope>
    <source>
        <strain evidence="9">Ploen Becks lab</strain>
    </source>
</reference>
<evidence type="ECO:0000256" key="2">
    <source>
        <dbReference type="ARBA" id="ARBA00022729"/>
    </source>
</evidence>
<dbReference type="InterPro" id="IPR057724">
    <property type="entry name" value="TCTN1-3_N"/>
</dbReference>
<dbReference type="InterPro" id="IPR040354">
    <property type="entry name" value="TCTN1-3"/>
</dbReference>
<gene>
    <name evidence="9" type="ORF">OXX778_LOCUS6843</name>
</gene>
<dbReference type="PANTHER" id="PTHR14611:SF2">
    <property type="entry name" value="TECTONIC"/>
    <property type="match status" value="1"/>
</dbReference>
<dbReference type="GO" id="GO:0060271">
    <property type="term" value="P:cilium assembly"/>
    <property type="evidence" value="ECO:0007669"/>
    <property type="project" value="TreeGrafter"/>
</dbReference>
<feature type="domain" description="Tectonic-1-3" evidence="6">
    <location>
        <begin position="162"/>
        <end position="341"/>
    </location>
</feature>
<evidence type="ECO:0000313" key="10">
    <source>
        <dbReference type="Proteomes" id="UP000663879"/>
    </source>
</evidence>
<evidence type="ECO:0000256" key="4">
    <source>
        <dbReference type="ARBA" id="ARBA00023180"/>
    </source>
</evidence>
<accession>A0A813T9N8</accession>
<evidence type="ECO:0000259" key="7">
    <source>
        <dbReference type="Pfam" id="PF10551"/>
    </source>
</evidence>
<evidence type="ECO:0000259" key="6">
    <source>
        <dbReference type="Pfam" id="PF07773"/>
    </source>
</evidence>
<proteinExistence type="inferred from homology"/>
<dbReference type="InterPro" id="IPR018289">
    <property type="entry name" value="MULE_transposase_dom"/>
</dbReference>
<dbReference type="EMBL" id="CAJNOC010000836">
    <property type="protein sequence ID" value="CAF0808410.1"/>
    <property type="molecule type" value="Genomic_DNA"/>
</dbReference>
<dbReference type="PANTHER" id="PTHR14611">
    <property type="entry name" value="TECTONIC FAMILY MEMBER"/>
    <property type="match status" value="1"/>
</dbReference>
<evidence type="ECO:0000313" key="9">
    <source>
        <dbReference type="EMBL" id="CAF0808410.1"/>
    </source>
</evidence>
<evidence type="ECO:0000259" key="8">
    <source>
        <dbReference type="Pfam" id="PF25752"/>
    </source>
</evidence>
<comment type="caution">
    <text evidence="9">The sequence shown here is derived from an EMBL/GenBank/DDBJ whole genome shotgun (WGS) entry which is preliminary data.</text>
</comment>
<evidence type="ECO:0000256" key="5">
    <source>
        <dbReference type="SAM" id="SignalP"/>
    </source>
</evidence>
<feature type="signal peptide" evidence="5">
    <location>
        <begin position="1"/>
        <end position="22"/>
    </location>
</feature>
<dbReference type="OrthoDB" id="2104337at2759"/>
<evidence type="ECO:0008006" key="11">
    <source>
        <dbReference type="Google" id="ProtNLM"/>
    </source>
</evidence>
<keyword evidence="4" id="KW-0325">Glycoprotein</keyword>
<sequence>MFKKILFIFSINLILSLKIITAQTTTSIYQDYGKCNCDLTLNSCDLNCCCDTSCSTLDLQAFKCATFQLPKSQWCVPNSAIFLQNTPYIISSFGDLVCIDLNNSVSLNYYQAPLTDGLVVKEEYVSIIANMVAPQISTHTFKLPTSQNRFNKNDYIWTILPNNNVQILKLPSQVGSNCRTGPPVYHYQNKNSKCLISSQNIQQECSQTTTTPTTLSLKYFLNEIKFLKDPKSLSNCLNASQTPSTLDLYTCSPSYLTKLNLRSCSLENGVTISLDDCQQNYLQPVLANNLCSRLVKSITYILRFNSSEGIIETGMDVIFQSDKNVQTLSGYVEQTFKVEFIPDTITLSNYDTLNNQKLSGNPGYLRGLPILAGSNDRSQKFTYLMSDSQGACPKNDALRSSIKFNENIVTECSYKPSYDPNLDSFCNLIQTEIDSIILGFALDARANRFAPFGNSDPKNWITIKNSDTSTLTPVSNVNGICRSLRIGTSIQIAYAYVGSVANPQAQIQYISYNWNEIIDLNLKCTGQFCINVNDLSLRISTRVIFVDVSQPPLYTESQISKPRTRLPGADDPERFFIFTRTSNLKYLQNKHIFCDGTFNITPKPFYQVYSIHALVNGQCIVMVYCLLPRKNQKLYERVLSKIKEALEGLPLSFTCGFEKAFINACVKIFPGMNVFGCFFHYKQNLFRKIQELGLVESYNNDEFSSYEMTQFLDYFEATYIGKLVRTKGRYPKLVRNSPIFELDFWNVNQRLSENIPKTNNFVEAWHKSFSSMLISHSLVYALVDAFRIEQKLISNRLLKLNTGVVYRRKPAYDLLNVFKLDDRKTLDN</sequence>
<feature type="chain" id="PRO_5032719788" description="MULE transposase domain-containing protein" evidence="5">
    <location>
        <begin position="23"/>
        <end position="828"/>
    </location>
</feature>